<comment type="subcellular location">
    <subcellularLocation>
        <location evidence="2">Membrane</location>
    </subcellularLocation>
</comment>
<evidence type="ECO:0000256" key="2">
    <source>
        <dbReference type="ARBA" id="ARBA00004370"/>
    </source>
</evidence>
<dbReference type="AlphaFoldDB" id="A0A4U5PI29"/>
<dbReference type="InterPro" id="IPR002120">
    <property type="entry name" value="TRH_rcpt_1"/>
</dbReference>
<dbReference type="InterPro" id="IPR000276">
    <property type="entry name" value="GPCR_Rhodpsn"/>
</dbReference>
<evidence type="ECO:0000256" key="7">
    <source>
        <dbReference type="ARBA" id="ARBA00032251"/>
    </source>
</evidence>
<keyword evidence="4 8" id="KW-0812">Transmembrane</keyword>
<organism evidence="12 13">
    <name type="scientific">Steinernema carpocapsae</name>
    <name type="common">Entomopathogenic nematode</name>
    <dbReference type="NCBI Taxonomy" id="34508"/>
    <lineage>
        <taxon>Eukaryota</taxon>
        <taxon>Metazoa</taxon>
        <taxon>Ecdysozoa</taxon>
        <taxon>Nematoda</taxon>
        <taxon>Chromadorea</taxon>
        <taxon>Rhabditida</taxon>
        <taxon>Tylenchina</taxon>
        <taxon>Panagrolaimomorpha</taxon>
        <taxon>Strongyloidoidea</taxon>
        <taxon>Steinernematidae</taxon>
        <taxon>Steinernema</taxon>
    </lineage>
</organism>
<comment type="caution">
    <text evidence="12">The sequence shown here is derived from an EMBL/GenBank/DDBJ whole genome shotgun (WGS) entry which is preliminary data.</text>
</comment>
<evidence type="ECO:0000256" key="6">
    <source>
        <dbReference type="ARBA" id="ARBA00023136"/>
    </source>
</evidence>
<dbReference type="GO" id="GO:0016020">
    <property type="term" value="C:membrane"/>
    <property type="evidence" value="ECO:0007669"/>
    <property type="project" value="UniProtKB-SubCell"/>
</dbReference>
<name>A0A4U5PI29_STECR</name>
<comment type="similarity">
    <text evidence="8">Belongs to the G-protein coupled receptor 1 family.</text>
</comment>
<comment type="function">
    <text evidence="1">Receptor for thyrotropin-releasing hormone (TRH). Upon ligand binding, this G-protein-coupled receptor triggers activation of the phosphatidylinositol (IP3)-calcium-protein kinase C (PKC) pathway.</text>
</comment>
<evidence type="ECO:0000256" key="3">
    <source>
        <dbReference type="ARBA" id="ARBA00018873"/>
    </source>
</evidence>
<dbReference type="PRINTS" id="PR01846">
    <property type="entry name" value="TRHRFAMILY"/>
</dbReference>
<dbReference type="PANTHER" id="PTHR46061">
    <property type="entry name" value="THYROTROPIN-RELEASING HORMONE RECEPTOR"/>
    <property type="match status" value="1"/>
</dbReference>
<feature type="transmembrane region" description="Helical" evidence="9">
    <location>
        <begin position="138"/>
        <end position="156"/>
    </location>
</feature>
<evidence type="ECO:0000256" key="5">
    <source>
        <dbReference type="ARBA" id="ARBA00022989"/>
    </source>
</evidence>
<reference evidence="12 13" key="2">
    <citation type="journal article" date="2019" name="G3 (Bethesda)">
        <title>Hybrid Assembly of the Genome of the Entomopathogenic Nematode Steinernema carpocapsae Identifies the X-Chromosome.</title>
        <authorList>
            <person name="Serra L."/>
            <person name="Macchietto M."/>
            <person name="Macias-Munoz A."/>
            <person name="McGill C.J."/>
            <person name="Rodriguez I.M."/>
            <person name="Rodriguez B."/>
            <person name="Murad R."/>
            <person name="Mortazavi A."/>
        </authorList>
    </citation>
    <scope>NUCLEOTIDE SEQUENCE [LARGE SCALE GENOMIC DNA]</scope>
    <source>
        <strain evidence="12 13">ALL</strain>
    </source>
</reference>
<evidence type="ECO:0000256" key="4">
    <source>
        <dbReference type="ARBA" id="ARBA00022692"/>
    </source>
</evidence>
<dbReference type="PROSITE" id="PS00237">
    <property type="entry name" value="G_PROTEIN_RECEP_F1_1"/>
    <property type="match status" value="1"/>
</dbReference>
<gene>
    <name evidence="12" type="ORF">L596_010093</name>
</gene>
<feature type="transmembrane region" description="Helical" evidence="9">
    <location>
        <begin position="260"/>
        <end position="284"/>
    </location>
</feature>
<keyword evidence="13" id="KW-1185">Reference proteome</keyword>
<dbReference type="STRING" id="34508.A0A4U5PI29"/>
<feature type="transmembrane region" description="Helical" evidence="9">
    <location>
        <begin position="353"/>
        <end position="371"/>
    </location>
</feature>
<dbReference type="InterPro" id="IPR017452">
    <property type="entry name" value="GPCR_Rhodpsn_7TM"/>
</dbReference>
<keyword evidence="8" id="KW-0675">Receptor</keyword>
<feature type="transmembrane region" description="Helical" evidence="9">
    <location>
        <begin position="176"/>
        <end position="197"/>
    </location>
</feature>
<evidence type="ECO:0000256" key="9">
    <source>
        <dbReference type="SAM" id="Phobius"/>
    </source>
</evidence>
<keyword evidence="10" id="KW-0732">Signal</keyword>
<dbReference type="GO" id="GO:0004997">
    <property type="term" value="F:thyrotropin-releasing hormone receptor activity"/>
    <property type="evidence" value="ECO:0007669"/>
    <property type="project" value="InterPro"/>
</dbReference>
<feature type="chain" id="PRO_5021018037" description="Thyrotropin-releasing hormone receptor" evidence="10">
    <location>
        <begin position="33"/>
        <end position="469"/>
    </location>
</feature>
<keyword evidence="5 9" id="KW-1133">Transmembrane helix</keyword>
<sequence length="469" mass="52750">MSNHSWNWLQSKSVVFLRTCAFLIGHDSLIVAVPTPLSPISTMANITAADVLILCPGVHLPPEVVKLDLADLLQYPECAGMTTALSMGQEEDNGYPIHTRIIMTFIFACLSMIGIVGNCLVITVVLKVPGMITPTNCYLVSLALSDCLFFVATAPTELSYLHVPDDYLFGSVGCAFFSYLPFLAINSSSLSIAAFTIERFIGICYPIQARYICTVKRAKMIIAGIWAFCIIYNSPWLYLATLKQDQHGSLCDFKMERSHWTYQTLFFADFFAFYIIPMFLYMVIYGKIAFTLKKNDIRFRCKGKSFYSNSGSHKSTTLTVQGTAATTPAQSTCDFQITRGGVKGSSKKSKNSVVKMLALVVIVFAVCWLPYRAMVMYNSFANCKFDSEWYIFFSKTMIFINCAINPIVYNLMSGKFRNAFKKFFGNHNARTYYQHTLYPGSARQSAASHERRLLMTKQISDEESTHLKF</sequence>
<keyword evidence="8" id="KW-0297">G-protein coupled receptor</keyword>
<dbReference type="Proteomes" id="UP000298663">
    <property type="component" value="Unassembled WGS sequence"/>
</dbReference>
<evidence type="ECO:0000313" key="13">
    <source>
        <dbReference type="Proteomes" id="UP000298663"/>
    </source>
</evidence>
<feature type="transmembrane region" description="Helical" evidence="9">
    <location>
        <begin position="101"/>
        <end position="126"/>
    </location>
</feature>
<dbReference type="PANTHER" id="PTHR46061:SF3">
    <property type="entry name" value="THYROTROPIN-RELEASING HORMONE RECEPTOR"/>
    <property type="match status" value="1"/>
</dbReference>
<dbReference type="PROSITE" id="PS50262">
    <property type="entry name" value="G_PROTEIN_RECEP_F1_2"/>
    <property type="match status" value="1"/>
</dbReference>
<dbReference type="Pfam" id="PF00001">
    <property type="entry name" value="7tm_1"/>
    <property type="match status" value="1"/>
</dbReference>
<evidence type="ECO:0000313" key="12">
    <source>
        <dbReference type="EMBL" id="TKR96011.1"/>
    </source>
</evidence>
<proteinExistence type="inferred from homology"/>
<keyword evidence="6 9" id="KW-0472">Membrane</keyword>
<reference evidence="12 13" key="1">
    <citation type="journal article" date="2015" name="Genome Biol.">
        <title>Comparative genomics of Steinernema reveals deeply conserved gene regulatory networks.</title>
        <authorList>
            <person name="Dillman A.R."/>
            <person name="Macchietto M."/>
            <person name="Porter C.F."/>
            <person name="Rogers A."/>
            <person name="Williams B."/>
            <person name="Antoshechkin I."/>
            <person name="Lee M.M."/>
            <person name="Goodwin Z."/>
            <person name="Lu X."/>
            <person name="Lewis E.E."/>
            <person name="Goodrich-Blair H."/>
            <person name="Stock S.P."/>
            <person name="Adams B.J."/>
            <person name="Sternberg P.W."/>
            <person name="Mortazavi A."/>
        </authorList>
    </citation>
    <scope>NUCLEOTIDE SEQUENCE [LARGE SCALE GENOMIC DNA]</scope>
    <source>
        <strain evidence="12 13">ALL</strain>
    </source>
</reference>
<dbReference type="OrthoDB" id="5987936at2759"/>
<feature type="transmembrane region" description="Helical" evidence="9">
    <location>
        <begin position="218"/>
        <end position="240"/>
    </location>
</feature>
<evidence type="ECO:0000259" key="11">
    <source>
        <dbReference type="PROSITE" id="PS50262"/>
    </source>
</evidence>
<evidence type="ECO:0000256" key="1">
    <source>
        <dbReference type="ARBA" id="ARBA00004100"/>
    </source>
</evidence>
<dbReference type="PRINTS" id="PR00237">
    <property type="entry name" value="GPCRRHODOPSN"/>
</dbReference>
<feature type="signal peptide" evidence="10">
    <location>
        <begin position="1"/>
        <end position="32"/>
    </location>
</feature>
<evidence type="ECO:0000256" key="10">
    <source>
        <dbReference type="SAM" id="SignalP"/>
    </source>
</evidence>
<feature type="transmembrane region" description="Helical" evidence="9">
    <location>
        <begin position="391"/>
        <end position="412"/>
    </location>
</feature>
<protein>
    <recommendedName>
        <fullName evidence="3">Thyrotropin-releasing hormone receptor</fullName>
    </recommendedName>
    <alternativeName>
        <fullName evidence="7">Thyroliberin receptor</fullName>
    </alternativeName>
</protein>
<evidence type="ECO:0000256" key="8">
    <source>
        <dbReference type="RuleBase" id="RU000688"/>
    </source>
</evidence>
<dbReference type="SUPFAM" id="SSF81321">
    <property type="entry name" value="Family A G protein-coupled receptor-like"/>
    <property type="match status" value="1"/>
</dbReference>
<accession>A0A4U5PI29</accession>
<keyword evidence="8" id="KW-0807">Transducer</keyword>
<dbReference type="Gene3D" id="1.20.1070.10">
    <property type="entry name" value="Rhodopsin 7-helix transmembrane proteins"/>
    <property type="match status" value="1"/>
</dbReference>
<dbReference type="EMBL" id="AZBU02000002">
    <property type="protein sequence ID" value="TKR96011.1"/>
    <property type="molecule type" value="Genomic_DNA"/>
</dbReference>
<dbReference type="SMART" id="SM01381">
    <property type="entry name" value="7TM_GPCR_Srsx"/>
    <property type="match status" value="1"/>
</dbReference>
<feature type="domain" description="G-protein coupled receptors family 1 profile" evidence="11">
    <location>
        <begin position="117"/>
        <end position="409"/>
    </location>
</feature>